<evidence type="ECO:0000313" key="3">
    <source>
        <dbReference type="Proteomes" id="UP000256304"/>
    </source>
</evidence>
<sequence>MRSPLWLCNDMLFVGLLLLVVEVCNGLGILDRIVDESHVLILGVHCRSTFIIAFVLRVLQDGSPPRMCPANVVCSNPGEDMQTPVGLGNAKFVHWE</sequence>
<proteinExistence type="predicted"/>
<dbReference type="EMBL" id="QTTN01000005">
    <property type="protein sequence ID" value="REE91417.1"/>
    <property type="molecule type" value="Genomic_DNA"/>
</dbReference>
<comment type="caution">
    <text evidence="2">The sequence shown here is derived from an EMBL/GenBank/DDBJ whole genome shotgun (WGS) entry which is preliminary data.</text>
</comment>
<feature type="transmembrane region" description="Helical" evidence="1">
    <location>
        <begin position="39"/>
        <end position="59"/>
    </location>
</feature>
<protein>
    <submittedName>
        <fullName evidence="2">Uncharacterized protein</fullName>
    </submittedName>
</protein>
<organism evidence="2 3">
    <name type="scientific">Paenibacillus taihuensis</name>
    <dbReference type="NCBI Taxonomy" id="1156355"/>
    <lineage>
        <taxon>Bacteria</taxon>
        <taxon>Bacillati</taxon>
        <taxon>Bacillota</taxon>
        <taxon>Bacilli</taxon>
        <taxon>Bacillales</taxon>
        <taxon>Paenibacillaceae</taxon>
        <taxon>Paenibacillus</taxon>
    </lineage>
</organism>
<reference evidence="2 3" key="1">
    <citation type="submission" date="2018-08" db="EMBL/GenBank/DDBJ databases">
        <title>Genomic Encyclopedia of Type Strains, Phase III (KMG-III): the genomes of soil and plant-associated and newly described type strains.</title>
        <authorList>
            <person name="Whitman W."/>
        </authorList>
    </citation>
    <scope>NUCLEOTIDE SEQUENCE [LARGE SCALE GENOMIC DNA]</scope>
    <source>
        <strain evidence="2 3">CGMCC 1.10966</strain>
    </source>
</reference>
<feature type="transmembrane region" description="Helical" evidence="1">
    <location>
        <begin position="12"/>
        <end position="33"/>
    </location>
</feature>
<accession>A0A3D9SC01</accession>
<keyword evidence="1" id="KW-0472">Membrane</keyword>
<gene>
    <name evidence="2" type="ORF">A8990_105122</name>
</gene>
<keyword evidence="1" id="KW-1133">Transmembrane helix</keyword>
<keyword evidence="3" id="KW-1185">Reference proteome</keyword>
<evidence type="ECO:0000313" key="2">
    <source>
        <dbReference type="EMBL" id="REE91417.1"/>
    </source>
</evidence>
<dbReference type="AlphaFoldDB" id="A0A3D9SC01"/>
<evidence type="ECO:0000256" key="1">
    <source>
        <dbReference type="SAM" id="Phobius"/>
    </source>
</evidence>
<name>A0A3D9SC01_9BACL</name>
<keyword evidence="1" id="KW-0812">Transmembrane</keyword>
<dbReference type="Proteomes" id="UP000256304">
    <property type="component" value="Unassembled WGS sequence"/>
</dbReference>